<accession>A0A1H7Z179</accession>
<name>A0A1H7Z179_9BACT</name>
<protein>
    <recommendedName>
        <fullName evidence="3">SAP domain-containing protein</fullName>
    </recommendedName>
</protein>
<dbReference type="Proteomes" id="UP000198744">
    <property type="component" value="Unassembled WGS sequence"/>
</dbReference>
<organism evidence="1 2">
    <name type="scientific">Syntrophus gentianae</name>
    <dbReference type="NCBI Taxonomy" id="43775"/>
    <lineage>
        <taxon>Bacteria</taxon>
        <taxon>Pseudomonadati</taxon>
        <taxon>Thermodesulfobacteriota</taxon>
        <taxon>Syntrophia</taxon>
        <taxon>Syntrophales</taxon>
        <taxon>Syntrophaceae</taxon>
        <taxon>Syntrophus</taxon>
    </lineage>
</organism>
<dbReference type="EMBL" id="FOBS01000019">
    <property type="protein sequence ID" value="SEM51764.1"/>
    <property type="molecule type" value="Genomic_DNA"/>
</dbReference>
<evidence type="ECO:0000313" key="1">
    <source>
        <dbReference type="EMBL" id="SEM51764.1"/>
    </source>
</evidence>
<keyword evidence="2" id="KW-1185">Reference proteome</keyword>
<evidence type="ECO:0008006" key="3">
    <source>
        <dbReference type="Google" id="ProtNLM"/>
    </source>
</evidence>
<dbReference type="STRING" id="43775.SAMN04489760_11950"/>
<sequence>MKIQEIRKIAKYWSIDTRVGRSKQELIRDIQIREGNQPCFQTKEECGNDCLWKDDCLKKVKR</sequence>
<proteinExistence type="predicted"/>
<evidence type="ECO:0000313" key="2">
    <source>
        <dbReference type="Proteomes" id="UP000198744"/>
    </source>
</evidence>
<reference evidence="1 2" key="1">
    <citation type="submission" date="2016-10" db="EMBL/GenBank/DDBJ databases">
        <authorList>
            <person name="de Groot N.N."/>
        </authorList>
    </citation>
    <scope>NUCLEOTIDE SEQUENCE [LARGE SCALE GENOMIC DNA]</scope>
    <source>
        <strain evidence="1 2">DSM 8423</strain>
    </source>
</reference>
<gene>
    <name evidence="1" type="ORF">SAMN04489760_11950</name>
</gene>
<dbReference type="AlphaFoldDB" id="A0A1H7Z179"/>